<dbReference type="Proteomes" id="UP000621856">
    <property type="component" value="Unassembled WGS sequence"/>
</dbReference>
<evidence type="ECO:0000313" key="3">
    <source>
        <dbReference type="EMBL" id="NHK27522.1"/>
    </source>
</evidence>
<reference evidence="2" key="3">
    <citation type="submission" date="2020-09" db="EMBL/GenBank/DDBJ databases">
        <authorList>
            <person name="Sun Q."/>
            <person name="Zhou Y."/>
        </authorList>
    </citation>
    <scope>NUCLEOTIDE SEQUENCE</scope>
    <source>
        <strain evidence="2">CGMCC 1.14984</strain>
    </source>
</reference>
<dbReference type="EMBL" id="BMGZ01000001">
    <property type="protein sequence ID" value="GGH95691.1"/>
    <property type="molecule type" value="Genomic_DNA"/>
</dbReference>
<sequence length="413" mass="47338">MQIVTLSPIYTPLNLKAGIDPTSADYCEVLKAIPLQDNTIVAPNRDWEKPDDSYADTARDGYEMRVLLWKCRDEETGAELTYHVYPNETSMAEVTLELDNSLATDDIDADALDKECQRISRKVITRHSAELYKVLKAIMSAVPSRYVDPVRQVSSIEPKDVSWVSRTLLLTPGERKDPHVQALLADWLRNTTRPEDAAAIAAGALDYSMTWLNYAIVDESEEQTRMLISAMRIAQFFYAAQQRLNEKGQEAISQTMFIKKRREVERVLTDVQANMRLLRIEYDVHKLHLNRTKRKVIDQIMEGWDFDDLMKNGDRILNFASDKLTAIANRRAQSSSFVTELILFGIGLVAIFEVILYFIEYSREVATRPILEFDRPSLFFRLFASADADLLILFGVILSVILVFIYARYSRNK</sequence>
<proteinExistence type="predicted"/>
<evidence type="ECO:0000256" key="1">
    <source>
        <dbReference type="SAM" id="Phobius"/>
    </source>
</evidence>
<keyword evidence="1" id="KW-1133">Transmembrane helix</keyword>
<dbReference type="Proteomes" id="UP000818603">
    <property type="component" value="Unassembled WGS sequence"/>
</dbReference>
<dbReference type="EMBL" id="VCJR02000001">
    <property type="protein sequence ID" value="NHK27522.1"/>
    <property type="molecule type" value="Genomic_DNA"/>
</dbReference>
<feature type="transmembrane region" description="Helical" evidence="1">
    <location>
        <begin position="379"/>
        <end position="407"/>
    </location>
</feature>
<keyword evidence="1" id="KW-0812">Transmembrane</keyword>
<dbReference type="RefSeq" id="WP_155138541.1">
    <property type="nucleotide sequence ID" value="NZ_BMGZ01000001.1"/>
</dbReference>
<evidence type="ECO:0000313" key="4">
    <source>
        <dbReference type="Proteomes" id="UP000621856"/>
    </source>
</evidence>
<comment type="caution">
    <text evidence="2">The sequence shown here is derived from an EMBL/GenBank/DDBJ whole genome shotgun (WGS) entry which is preliminary data.</text>
</comment>
<organism evidence="2 4">
    <name type="scientific">Aquisalinus luteolus</name>
    <dbReference type="NCBI Taxonomy" id="1566827"/>
    <lineage>
        <taxon>Bacteria</taxon>
        <taxon>Pseudomonadati</taxon>
        <taxon>Pseudomonadota</taxon>
        <taxon>Alphaproteobacteria</taxon>
        <taxon>Parvularculales</taxon>
        <taxon>Parvularculaceae</taxon>
        <taxon>Aquisalinus</taxon>
    </lineage>
</organism>
<dbReference type="AlphaFoldDB" id="A0A8J3EPA0"/>
<evidence type="ECO:0000313" key="2">
    <source>
        <dbReference type="EMBL" id="GGH95691.1"/>
    </source>
</evidence>
<gene>
    <name evidence="3" type="ORF">FF098_006360</name>
    <name evidence="2" type="ORF">GCM10011355_12830</name>
</gene>
<keyword evidence="5" id="KW-1185">Reference proteome</keyword>
<reference evidence="3 5" key="2">
    <citation type="submission" date="2020-02" db="EMBL/GenBank/DDBJ databases">
        <title>Genome sequence of Parvularcula flava strain NH6-79.</title>
        <authorList>
            <person name="Abdul Karim M.H."/>
            <person name="Lam M.Q."/>
            <person name="Chen S.J."/>
            <person name="Yahya A."/>
            <person name="Shahir S."/>
            <person name="Shamsir M.S."/>
            <person name="Chong C.S."/>
        </authorList>
    </citation>
    <scope>NUCLEOTIDE SEQUENCE [LARGE SCALE GENOMIC DNA]</scope>
    <source>
        <strain evidence="3 5">NH6-79</strain>
    </source>
</reference>
<accession>A0A8J3EPA0</accession>
<reference evidence="2" key="1">
    <citation type="journal article" date="2014" name="Int. J. Syst. Evol. Microbiol.">
        <title>Complete genome sequence of Corynebacterium casei LMG S-19264T (=DSM 44701T), isolated from a smear-ripened cheese.</title>
        <authorList>
            <consortium name="US DOE Joint Genome Institute (JGI-PGF)"/>
            <person name="Walter F."/>
            <person name="Albersmeier A."/>
            <person name="Kalinowski J."/>
            <person name="Ruckert C."/>
        </authorList>
    </citation>
    <scope>NUCLEOTIDE SEQUENCE</scope>
    <source>
        <strain evidence="2">CGMCC 1.14984</strain>
    </source>
</reference>
<evidence type="ECO:0000313" key="5">
    <source>
        <dbReference type="Proteomes" id="UP000818603"/>
    </source>
</evidence>
<name>A0A8J3EPA0_9PROT</name>
<protein>
    <submittedName>
        <fullName evidence="2">Uncharacterized protein</fullName>
    </submittedName>
</protein>
<feature type="transmembrane region" description="Helical" evidence="1">
    <location>
        <begin position="337"/>
        <end position="359"/>
    </location>
</feature>
<keyword evidence="1" id="KW-0472">Membrane</keyword>